<proteinExistence type="predicted"/>
<organism evidence="1">
    <name type="scientific">marine sediment metagenome</name>
    <dbReference type="NCBI Taxonomy" id="412755"/>
    <lineage>
        <taxon>unclassified sequences</taxon>
        <taxon>metagenomes</taxon>
        <taxon>ecological metagenomes</taxon>
    </lineage>
</organism>
<sequence>MHMAVNDHDAVPQNIRIIMTSGPSILYAIDDGALILQGPGKDRLIDVKHMVQLNLAHIEAGDG</sequence>
<comment type="caution">
    <text evidence="1">The sequence shown here is derived from an EMBL/GenBank/DDBJ whole genome shotgun (WGS) entry which is preliminary data.</text>
</comment>
<dbReference type="AlphaFoldDB" id="A0A0F9CH15"/>
<dbReference type="EMBL" id="LAZR01033333">
    <property type="protein sequence ID" value="KKL48399.1"/>
    <property type="molecule type" value="Genomic_DNA"/>
</dbReference>
<accession>A0A0F9CH15</accession>
<protein>
    <submittedName>
        <fullName evidence="1">Uncharacterized protein</fullName>
    </submittedName>
</protein>
<evidence type="ECO:0000313" key="1">
    <source>
        <dbReference type="EMBL" id="KKL48399.1"/>
    </source>
</evidence>
<gene>
    <name evidence="1" type="ORF">LCGC14_2325900</name>
</gene>
<reference evidence="1" key="1">
    <citation type="journal article" date="2015" name="Nature">
        <title>Complex archaea that bridge the gap between prokaryotes and eukaryotes.</title>
        <authorList>
            <person name="Spang A."/>
            <person name="Saw J.H."/>
            <person name="Jorgensen S.L."/>
            <person name="Zaremba-Niedzwiedzka K."/>
            <person name="Martijn J."/>
            <person name="Lind A.E."/>
            <person name="van Eijk R."/>
            <person name="Schleper C."/>
            <person name="Guy L."/>
            <person name="Ettema T.J."/>
        </authorList>
    </citation>
    <scope>NUCLEOTIDE SEQUENCE</scope>
</reference>
<name>A0A0F9CH15_9ZZZZ</name>